<feature type="domain" description="DUF11" evidence="4">
    <location>
        <begin position="625"/>
        <end position="728"/>
    </location>
</feature>
<feature type="domain" description="SD-repeat containing protein B" evidence="5">
    <location>
        <begin position="328"/>
        <end position="403"/>
    </location>
</feature>
<feature type="domain" description="DUF11" evidence="4">
    <location>
        <begin position="874"/>
        <end position="1003"/>
    </location>
</feature>
<dbReference type="PANTHER" id="PTHR34819:SF3">
    <property type="entry name" value="CELL SURFACE PROTEIN"/>
    <property type="match status" value="1"/>
</dbReference>
<dbReference type="InterPro" id="IPR047589">
    <property type="entry name" value="DUF11_rpt"/>
</dbReference>
<dbReference type="InterPro" id="IPR033764">
    <property type="entry name" value="Sdr_B"/>
</dbReference>
<dbReference type="InterPro" id="IPR051172">
    <property type="entry name" value="Chlamydia_OmcB"/>
</dbReference>
<name>A0A518GAP2_9BACT</name>
<dbReference type="InterPro" id="IPR001434">
    <property type="entry name" value="OmcB-like_DUF11"/>
</dbReference>
<organism evidence="6 7">
    <name type="scientific">Aureliella helgolandensis</name>
    <dbReference type="NCBI Taxonomy" id="2527968"/>
    <lineage>
        <taxon>Bacteria</taxon>
        <taxon>Pseudomonadati</taxon>
        <taxon>Planctomycetota</taxon>
        <taxon>Planctomycetia</taxon>
        <taxon>Pirellulales</taxon>
        <taxon>Pirellulaceae</taxon>
        <taxon>Aureliella</taxon>
    </lineage>
</organism>
<evidence type="ECO:0000259" key="5">
    <source>
        <dbReference type="Pfam" id="PF17210"/>
    </source>
</evidence>
<dbReference type="GO" id="GO:0005576">
    <property type="term" value="C:extracellular region"/>
    <property type="evidence" value="ECO:0007669"/>
    <property type="project" value="UniProtKB-SubCell"/>
</dbReference>
<evidence type="ECO:0000259" key="4">
    <source>
        <dbReference type="Pfam" id="PF01345"/>
    </source>
</evidence>
<dbReference type="Pfam" id="PF01345">
    <property type="entry name" value="DUF11"/>
    <property type="match status" value="6"/>
</dbReference>
<feature type="domain" description="DUF11" evidence="4">
    <location>
        <begin position="501"/>
        <end position="615"/>
    </location>
</feature>
<keyword evidence="2" id="KW-0964">Secreted</keyword>
<dbReference type="Proteomes" id="UP000318017">
    <property type="component" value="Chromosome"/>
</dbReference>
<dbReference type="NCBIfam" id="TIGR01451">
    <property type="entry name" value="B_ant_repeat"/>
    <property type="match status" value="6"/>
</dbReference>
<dbReference type="PANTHER" id="PTHR34819">
    <property type="entry name" value="LARGE CYSTEINE-RICH PERIPLASMIC PROTEIN OMCB"/>
    <property type="match status" value="1"/>
</dbReference>
<dbReference type="EMBL" id="CP036298">
    <property type="protein sequence ID" value="QDV25671.1"/>
    <property type="molecule type" value="Genomic_DNA"/>
</dbReference>
<dbReference type="KEGG" id="ahel:Q31a_39980"/>
<dbReference type="InterPro" id="IPR013783">
    <property type="entry name" value="Ig-like_fold"/>
</dbReference>
<evidence type="ECO:0000256" key="3">
    <source>
        <dbReference type="ARBA" id="ARBA00022729"/>
    </source>
</evidence>
<proteinExistence type="predicted"/>
<reference evidence="6 7" key="1">
    <citation type="submission" date="2019-02" db="EMBL/GenBank/DDBJ databases">
        <title>Deep-cultivation of Planctomycetes and their phenomic and genomic characterization uncovers novel biology.</title>
        <authorList>
            <person name="Wiegand S."/>
            <person name="Jogler M."/>
            <person name="Boedeker C."/>
            <person name="Pinto D."/>
            <person name="Vollmers J."/>
            <person name="Rivas-Marin E."/>
            <person name="Kohn T."/>
            <person name="Peeters S.H."/>
            <person name="Heuer A."/>
            <person name="Rast P."/>
            <person name="Oberbeckmann S."/>
            <person name="Bunk B."/>
            <person name="Jeske O."/>
            <person name="Meyerdierks A."/>
            <person name="Storesund J.E."/>
            <person name="Kallscheuer N."/>
            <person name="Luecker S."/>
            <person name="Lage O.M."/>
            <person name="Pohl T."/>
            <person name="Merkel B.J."/>
            <person name="Hornburger P."/>
            <person name="Mueller R.-W."/>
            <person name="Bruemmer F."/>
            <person name="Labrenz M."/>
            <person name="Spormann A.M."/>
            <person name="Op den Camp H."/>
            <person name="Overmann J."/>
            <person name="Amann R."/>
            <person name="Jetten M.S.M."/>
            <person name="Mascher T."/>
            <person name="Medema M.H."/>
            <person name="Devos D.P."/>
            <person name="Kaster A.-K."/>
            <person name="Ovreas L."/>
            <person name="Rohde M."/>
            <person name="Galperin M.Y."/>
            <person name="Jogler C."/>
        </authorList>
    </citation>
    <scope>NUCLEOTIDE SEQUENCE [LARGE SCALE GENOMIC DNA]</scope>
    <source>
        <strain evidence="6 7">Q31a</strain>
    </source>
</reference>
<dbReference type="Gene3D" id="2.60.40.3080">
    <property type="match status" value="2"/>
</dbReference>
<feature type="domain" description="SD-repeat containing protein B" evidence="5">
    <location>
        <begin position="1259"/>
        <end position="1359"/>
    </location>
</feature>
<dbReference type="Gene3D" id="2.60.40.10">
    <property type="entry name" value="Immunoglobulins"/>
    <property type="match status" value="6"/>
</dbReference>
<keyword evidence="7" id="KW-1185">Reference proteome</keyword>
<dbReference type="SUPFAM" id="SSF117074">
    <property type="entry name" value="Hypothetical protein PA1324"/>
    <property type="match status" value="3"/>
</dbReference>
<feature type="domain" description="DUF11" evidence="4">
    <location>
        <begin position="745"/>
        <end position="866"/>
    </location>
</feature>
<evidence type="ECO:0000256" key="1">
    <source>
        <dbReference type="ARBA" id="ARBA00004613"/>
    </source>
</evidence>
<keyword evidence="3" id="KW-0732">Signal</keyword>
<evidence type="ECO:0000313" key="6">
    <source>
        <dbReference type="EMBL" id="QDV25671.1"/>
    </source>
</evidence>
<accession>A0A518GAP2</accession>
<feature type="domain" description="DUF11" evidence="4">
    <location>
        <begin position="1011"/>
        <end position="1127"/>
    </location>
</feature>
<comment type="subcellular location">
    <subcellularLocation>
        <location evidence="1">Secreted</location>
    </subcellularLocation>
</comment>
<feature type="domain" description="DUF11" evidence="4">
    <location>
        <begin position="1135"/>
        <end position="1251"/>
    </location>
</feature>
<protein>
    <submittedName>
        <fullName evidence="6">Large cysteine-rich periplasmic protein omcB</fullName>
    </submittedName>
</protein>
<gene>
    <name evidence="6" type="primary">omcB_2</name>
    <name evidence="6" type="ORF">Q31a_39980</name>
</gene>
<evidence type="ECO:0000313" key="7">
    <source>
        <dbReference type="Proteomes" id="UP000318017"/>
    </source>
</evidence>
<sequence>MEMRRLLAGDIATIGGNVFTDNTDDGFATGTNPPIEAATVYLYRDGGAGAGVGTFESSGGTAAGDDILLETLATDVNGNYAFTGLAAGRYFVEQAPVAGKLQRTAETVKVVDITSTDAIGVSTQTVDSFNDTLAALVVNSGTPTLSNSSASAEAITGERDLVVNHLSGGSTIAASLNSTLLTVDTGVGTTGTVILSYDGADGDATTLSHLTGGDILDLTTGGGSAFHFLVGSEAGNTFDIEVYSGAGNFSQISSESLPITVGAAATEDVILDFSSFTVGAGTGADFTNVTAIRIQINLAAAADAQFDFSGIVAPFVATENFANLNPMAIGNQVFGDDNNNGTLDVGENGIAGVDLVLYEDTNSNGTLDIGAGDTVVGTTQTTDASGNYLFSDLLPGDYFVVVPATEFAANGDPLFNFLSSSTATLPNSVLADGTNVGAIFGASGVASGIITLVAGGEPTADGDDANTNSFVDFGFVPAVDLAVTKVAVAEDDPTPSDGTVNATAGATVTYTITVTNNGPAASNNVVIVDDLPDLTPNALTIESATATGGGTVTQTGNSAGELEIAYATLASGQTETITVVVRVPAAAAAATAQRNNVSVSGTGNDTDSNNDTAFADIDIARLAVLTIAKSDTPDPVGVGSTLTYTILVTNTGSSTATNVEISDTLPAGLTFSSVTSTAGTASEASGVITVDIPSLDVAGTATVTVVTTVAAGFTGSTISNSATAQADEAVQVTSTATTDVNPSVDLAITKADDVDPVDRGGQVVYTMVVTNNGPSDATNVEVVDTLPAGVTFVSATGGTVTAPTGGSSDAIINVGSLASGDSTTVTVTVDVEQAAADTFTNSAVVRSTETTAGFDANTANNTATETTSTQRTIDLAVTKSDSADPAIAGQALVYTIVVTNNGPSDAIGVNLADNLPDGIQISSATSTAGTVTVPTSAQDTVAANNDDLTVNIGGLASGASATITVNATVLPDARGTLSNVATVSTTDTTATETNTANNVATETTTLNSSVDLVVTKNDSVDPALAGNALTYTIVVTNSGPSTATNVNLSDVLPSGVSFTSVATTQGSASQASGTVTAQLGTLAPSASATITLIVGINGDTRGTLTNTASATATETESNTANNSATATTTVNGSVDLSVTKTDNIDPAAAGSNVQYTIVVTNNGPSSATNVVMSDVLPAGMTFVSGTSTLGTVTNSGNTVTGTIGTLASGASATITLTASINATATGTLTNTATVTGTETDTNTSNNSASQTTAVAVPKSISGVVYVDMNRNGINDAGDQMLPGVTVVLTGTDITSATINQSATTDANGAYIFSNLLPGTYTVTQTQPAGYQDGAANAGTGSTTTPTTSANQITNITLGTTDAVAFDFGDLLSPLSKRRFLASSQVGD</sequence>
<evidence type="ECO:0000256" key="2">
    <source>
        <dbReference type="ARBA" id="ARBA00022525"/>
    </source>
</evidence>
<dbReference type="Pfam" id="PF17210">
    <property type="entry name" value="SdrD_B"/>
    <property type="match status" value="2"/>
</dbReference>